<keyword evidence="4" id="KW-0732">Signal</keyword>
<evidence type="ECO:0000256" key="4">
    <source>
        <dbReference type="SAM" id="SignalP"/>
    </source>
</evidence>
<dbReference type="InterPro" id="IPR007110">
    <property type="entry name" value="Ig-like_dom"/>
</dbReference>
<sequence>MLAILWFGFVLVALSAGDIIFTKVGQTVTLDCGVSAFRRQLSWSHSQSGSIYDDTGRTVPRKGLSKIAKRSKVRTMNLEISGVTEDDAGKLTCTADGNRHEHTLLVVSASVSPSAVVQRGQEATLECRIKYLNPGPTVSWKRPNGSPYGESPTVHLKAVADSDIGTWQYTITYSRKNFTGYLDIKLEVTTPATTTSSDSKSAKDTHKPSGKDPGAGRQPGDAALLGLSWWVWLVIGVGCLVVILLVVLIIVLCKRVRARKRKFLRMKNSAQPLKPKKYCQCDRQAAAAKPQQGRRREKPSALPLQPC</sequence>
<accession>A0A3B5ASY1</accession>
<dbReference type="InterPro" id="IPR013783">
    <property type="entry name" value="Ig-like_fold"/>
</dbReference>
<evidence type="ECO:0000256" key="2">
    <source>
        <dbReference type="SAM" id="MobiDB-lite"/>
    </source>
</evidence>
<dbReference type="PANTHER" id="PTHR11422">
    <property type="entry name" value="T-CELL SURFACE GLYCOPROTEIN CD4"/>
    <property type="match status" value="1"/>
</dbReference>
<feature type="transmembrane region" description="Helical" evidence="3">
    <location>
        <begin position="229"/>
        <end position="253"/>
    </location>
</feature>
<dbReference type="SUPFAM" id="SSF48726">
    <property type="entry name" value="Immunoglobulin"/>
    <property type="match status" value="2"/>
</dbReference>
<evidence type="ECO:0000313" key="6">
    <source>
        <dbReference type="Ensembl" id="ENSSPAP00000023551.1"/>
    </source>
</evidence>
<keyword evidence="1" id="KW-0393">Immunoglobulin domain</keyword>
<dbReference type="InterPro" id="IPR036179">
    <property type="entry name" value="Ig-like_dom_sf"/>
</dbReference>
<dbReference type="CTD" id="100189607"/>
<gene>
    <name evidence="8" type="primary">LOC103367550</name>
</gene>
<evidence type="ECO:0000259" key="5">
    <source>
        <dbReference type="PROSITE" id="PS50835"/>
    </source>
</evidence>
<protein>
    <submittedName>
        <fullName evidence="6">Uncharacterized LOC103367550</fullName>
    </submittedName>
    <submittedName>
        <fullName evidence="8">Uncharacterized protein LOC103367550</fullName>
    </submittedName>
</protein>
<evidence type="ECO:0000313" key="8">
    <source>
        <dbReference type="RefSeq" id="XP_008293847.1"/>
    </source>
</evidence>
<feature type="region of interest" description="Disordered" evidence="2">
    <location>
        <begin position="283"/>
        <end position="307"/>
    </location>
</feature>
<feature type="signal peptide" evidence="4">
    <location>
        <begin position="1"/>
        <end position="17"/>
    </location>
</feature>
<dbReference type="Gene3D" id="1.20.5.900">
    <property type="entry name" value="transmembrane domain of human cd4"/>
    <property type="match status" value="1"/>
</dbReference>
<dbReference type="Gene3D" id="2.60.40.10">
    <property type="entry name" value="Immunoglobulins"/>
    <property type="match status" value="2"/>
</dbReference>
<keyword evidence="3" id="KW-1133">Transmembrane helix</keyword>
<reference evidence="6" key="1">
    <citation type="submission" date="2023-09" db="UniProtKB">
        <authorList>
            <consortium name="Ensembl"/>
        </authorList>
    </citation>
    <scope>IDENTIFICATION</scope>
</reference>
<evidence type="ECO:0000256" key="3">
    <source>
        <dbReference type="SAM" id="Phobius"/>
    </source>
</evidence>
<organism evidence="6">
    <name type="scientific">Stegastes partitus</name>
    <name type="common">bicolor damselfish</name>
    <dbReference type="NCBI Taxonomy" id="144197"/>
    <lineage>
        <taxon>Eukaryota</taxon>
        <taxon>Metazoa</taxon>
        <taxon>Chordata</taxon>
        <taxon>Craniata</taxon>
        <taxon>Vertebrata</taxon>
        <taxon>Euteleostomi</taxon>
        <taxon>Actinopterygii</taxon>
        <taxon>Neopterygii</taxon>
        <taxon>Teleostei</taxon>
        <taxon>Neoteleostei</taxon>
        <taxon>Acanthomorphata</taxon>
        <taxon>Ovalentaria</taxon>
        <taxon>Pomacentridae</taxon>
        <taxon>Stegastes</taxon>
    </lineage>
</organism>
<dbReference type="Ensembl" id="ENSSPAT00000023931.1">
    <property type="protein sequence ID" value="ENSSPAP00000023551.1"/>
    <property type="gene ID" value="ENSSPAG00000017775.1"/>
</dbReference>
<keyword evidence="3" id="KW-0812">Transmembrane</keyword>
<keyword evidence="3" id="KW-0472">Membrane</keyword>
<evidence type="ECO:0000313" key="7">
    <source>
        <dbReference type="Proteomes" id="UP000694891"/>
    </source>
</evidence>
<dbReference type="STRING" id="144197.ENSSPAP00000023551"/>
<reference evidence="8" key="2">
    <citation type="submission" date="2025-04" db="UniProtKB">
        <authorList>
            <consortium name="RefSeq"/>
        </authorList>
    </citation>
    <scope>IDENTIFICATION</scope>
</reference>
<dbReference type="InterPro" id="IPR013151">
    <property type="entry name" value="Immunoglobulin_dom"/>
</dbReference>
<dbReference type="InterPro" id="IPR003598">
    <property type="entry name" value="Ig_sub2"/>
</dbReference>
<feature type="region of interest" description="Disordered" evidence="2">
    <location>
        <begin position="193"/>
        <end position="217"/>
    </location>
</feature>
<dbReference type="RefSeq" id="XP_008293847.1">
    <property type="nucleotide sequence ID" value="XM_008295625.1"/>
</dbReference>
<keyword evidence="7" id="KW-1185">Reference proteome</keyword>
<dbReference type="PANTHER" id="PTHR11422:SF6">
    <property type="entry name" value="HEMICENTIN-1 ISOFORM X1"/>
    <property type="match status" value="1"/>
</dbReference>
<dbReference type="AlphaFoldDB" id="A0A3B5ASY1"/>
<feature type="chain" id="PRO_5044591998" evidence="4">
    <location>
        <begin position="18"/>
        <end position="307"/>
    </location>
</feature>
<dbReference type="SMART" id="SM00408">
    <property type="entry name" value="IGc2"/>
    <property type="match status" value="2"/>
</dbReference>
<dbReference type="Pfam" id="PF00047">
    <property type="entry name" value="ig"/>
    <property type="match status" value="1"/>
</dbReference>
<dbReference type="GeneTree" id="ENSGT00510000054197"/>
<dbReference type="SMART" id="SM00409">
    <property type="entry name" value="IG"/>
    <property type="match status" value="2"/>
</dbReference>
<dbReference type="InterPro" id="IPR003599">
    <property type="entry name" value="Ig_sub"/>
</dbReference>
<evidence type="ECO:0000256" key="1">
    <source>
        <dbReference type="ARBA" id="ARBA00023319"/>
    </source>
</evidence>
<dbReference type="PROSITE" id="PS50835">
    <property type="entry name" value="IG_LIKE"/>
    <property type="match status" value="2"/>
</dbReference>
<proteinExistence type="predicted"/>
<dbReference type="InterPro" id="IPR021963">
    <property type="entry name" value="Tcell_CD4_Cterm"/>
</dbReference>
<feature type="domain" description="Ig-like" evidence="5">
    <location>
        <begin position="25"/>
        <end position="112"/>
    </location>
</feature>
<dbReference type="Proteomes" id="UP000694891">
    <property type="component" value="Unplaced"/>
</dbReference>
<feature type="domain" description="Ig-like" evidence="5">
    <location>
        <begin position="117"/>
        <end position="179"/>
    </location>
</feature>
<name>A0A3B5ASY1_9TELE</name>
<feature type="compositionally biased region" description="Basic and acidic residues" evidence="2">
    <location>
        <begin position="200"/>
        <end position="210"/>
    </location>
</feature>
<dbReference type="Pfam" id="PF12104">
    <property type="entry name" value="Tcell_CD4_C"/>
    <property type="match status" value="1"/>
</dbReference>
<dbReference type="OrthoDB" id="6159398at2759"/>